<dbReference type="SUPFAM" id="SSF48452">
    <property type="entry name" value="TPR-like"/>
    <property type="match status" value="1"/>
</dbReference>
<feature type="signal peptide" evidence="2">
    <location>
        <begin position="1"/>
        <end position="18"/>
    </location>
</feature>
<proteinExistence type="predicted"/>
<keyword evidence="4" id="KW-1185">Reference proteome</keyword>
<dbReference type="EMBL" id="FUWG01000010">
    <property type="protein sequence ID" value="SJZ48996.1"/>
    <property type="molecule type" value="Genomic_DNA"/>
</dbReference>
<dbReference type="PROSITE" id="PS50005">
    <property type="entry name" value="TPR"/>
    <property type="match status" value="1"/>
</dbReference>
<feature type="repeat" description="TPR" evidence="1">
    <location>
        <begin position="70"/>
        <end position="103"/>
    </location>
</feature>
<dbReference type="Gene3D" id="1.25.40.10">
    <property type="entry name" value="Tetratricopeptide repeat domain"/>
    <property type="match status" value="1"/>
</dbReference>
<dbReference type="InterPro" id="IPR011990">
    <property type="entry name" value="TPR-like_helical_dom_sf"/>
</dbReference>
<name>A0A1T4L2Q8_TREPO</name>
<accession>A0A1T4L2Q8</accession>
<dbReference type="STRING" id="261392.SAMN02745149_01426"/>
<reference evidence="3 4" key="1">
    <citation type="submission" date="2017-02" db="EMBL/GenBank/DDBJ databases">
        <authorList>
            <person name="Peterson S.W."/>
        </authorList>
    </citation>
    <scope>NUCLEOTIDE SEQUENCE [LARGE SCALE GENOMIC DNA]</scope>
    <source>
        <strain evidence="3 4">ATCC BAA-908</strain>
    </source>
</reference>
<dbReference type="InterPro" id="IPR019734">
    <property type="entry name" value="TPR_rpt"/>
</dbReference>
<organism evidence="3 4">
    <name type="scientific">Treponema porcinum</name>
    <dbReference type="NCBI Taxonomy" id="261392"/>
    <lineage>
        <taxon>Bacteria</taxon>
        <taxon>Pseudomonadati</taxon>
        <taxon>Spirochaetota</taxon>
        <taxon>Spirochaetia</taxon>
        <taxon>Spirochaetales</taxon>
        <taxon>Treponemataceae</taxon>
        <taxon>Treponema</taxon>
    </lineage>
</organism>
<dbReference type="SMART" id="SM00028">
    <property type="entry name" value="TPR"/>
    <property type="match status" value="2"/>
</dbReference>
<dbReference type="PROSITE" id="PS51257">
    <property type="entry name" value="PROKAR_LIPOPROTEIN"/>
    <property type="match status" value="1"/>
</dbReference>
<gene>
    <name evidence="3" type="ORF">SAMN02745149_01426</name>
</gene>
<protein>
    <submittedName>
        <fullName evidence="3">Tetratricopeptide repeat-containing protein</fullName>
    </submittedName>
</protein>
<dbReference type="OrthoDB" id="369771at2"/>
<dbReference type="GeneID" id="78316722"/>
<feature type="chain" id="PRO_5012097482" evidence="2">
    <location>
        <begin position="19"/>
        <end position="132"/>
    </location>
</feature>
<sequence>MKKNISTIIFTVFLFVLAGCNSVPEIPADASSTQLIQLGQDAMGISNYTAAEAYYNAVIRRYGMDTAVYVEARYELGHLYLKQKKYEQAYACFSEILSIFENAEFGSVPAAYKKLAQMGMNSIPERYKTTAQ</sequence>
<keyword evidence="1" id="KW-0802">TPR repeat</keyword>
<dbReference type="Proteomes" id="UP000190423">
    <property type="component" value="Unassembled WGS sequence"/>
</dbReference>
<evidence type="ECO:0000256" key="1">
    <source>
        <dbReference type="PROSITE-ProRule" id="PRU00339"/>
    </source>
</evidence>
<keyword evidence="2" id="KW-0732">Signal</keyword>
<dbReference type="AlphaFoldDB" id="A0A1T4L2Q8"/>
<evidence type="ECO:0000313" key="3">
    <source>
        <dbReference type="EMBL" id="SJZ48996.1"/>
    </source>
</evidence>
<dbReference type="Pfam" id="PF13432">
    <property type="entry name" value="TPR_16"/>
    <property type="match status" value="1"/>
</dbReference>
<evidence type="ECO:0000256" key="2">
    <source>
        <dbReference type="SAM" id="SignalP"/>
    </source>
</evidence>
<dbReference type="RefSeq" id="WP_078933340.1">
    <property type="nucleotide sequence ID" value="NZ_FUWG01000010.1"/>
</dbReference>
<evidence type="ECO:0000313" key="4">
    <source>
        <dbReference type="Proteomes" id="UP000190423"/>
    </source>
</evidence>